<protein>
    <submittedName>
        <fullName evidence="1">Uncharacterized protein</fullName>
    </submittedName>
</protein>
<organism evidence="1 2">
    <name type="scientific">Dyadobacter helix</name>
    <dbReference type="NCBI Taxonomy" id="2822344"/>
    <lineage>
        <taxon>Bacteria</taxon>
        <taxon>Pseudomonadati</taxon>
        <taxon>Bacteroidota</taxon>
        <taxon>Cytophagia</taxon>
        <taxon>Cytophagales</taxon>
        <taxon>Spirosomataceae</taxon>
        <taxon>Dyadobacter</taxon>
    </lineage>
</organism>
<dbReference type="EMBL" id="CAJRAF010000002">
    <property type="protein sequence ID" value="CAG5001827.1"/>
    <property type="molecule type" value="Genomic_DNA"/>
</dbReference>
<evidence type="ECO:0000313" key="2">
    <source>
        <dbReference type="Proteomes" id="UP000680038"/>
    </source>
</evidence>
<dbReference type="AlphaFoldDB" id="A0A916N657"/>
<name>A0A916N657_9BACT</name>
<dbReference type="Proteomes" id="UP000680038">
    <property type="component" value="Unassembled WGS sequence"/>
</dbReference>
<proteinExistence type="predicted"/>
<accession>A0A916N657</accession>
<evidence type="ECO:0000313" key="1">
    <source>
        <dbReference type="EMBL" id="CAG5001827.1"/>
    </source>
</evidence>
<dbReference type="RefSeq" id="WP_215239325.1">
    <property type="nucleotide sequence ID" value="NZ_CAJRAF010000002.1"/>
</dbReference>
<keyword evidence="2" id="KW-1185">Reference proteome</keyword>
<sequence>MKFKPGQIWETRDGKSHVVIVRILEEEAMYPVRGINDCWTDAGRYISIGYIREYNFMDLVKLVGFVKVKSNNSSKP</sequence>
<comment type="caution">
    <text evidence="1">The sequence shown here is derived from an EMBL/GenBank/DDBJ whole genome shotgun (WGS) entry which is preliminary data.</text>
</comment>
<reference evidence="1" key="1">
    <citation type="submission" date="2021-04" db="EMBL/GenBank/DDBJ databases">
        <authorList>
            <person name="Rodrigo-Torres L."/>
            <person name="Arahal R. D."/>
            <person name="Lucena T."/>
        </authorList>
    </citation>
    <scope>NUCLEOTIDE SEQUENCE</scope>
    <source>
        <strain evidence="1">CECT 9275</strain>
    </source>
</reference>
<gene>
    <name evidence="1" type="ORF">DYBT9275_02749</name>
</gene>